<keyword evidence="1" id="KW-0732">Signal</keyword>
<dbReference type="CDD" id="cd09618">
    <property type="entry name" value="CBM9_like_2"/>
    <property type="match status" value="1"/>
</dbReference>
<evidence type="ECO:0000259" key="2">
    <source>
        <dbReference type="Pfam" id="PF06452"/>
    </source>
</evidence>
<dbReference type="Pfam" id="PF19313">
    <property type="entry name" value="DUF5916"/>
    <property type="match status" value="1"/>
</dbReference>
<protein>
    <submittedName>
        <fullName evidence="4">DUF5916 domain-containing protein</fullName>
    </submittedName>
</protein>
<accession>A0ABU2Y0N6</accession>
<organism evidence="4 5">
    <name type="scientific">Urechidicola vernalis</name>
    <dbReference type="NCBI Taxonomy" id="3075600"/>
    <lineage>
        <taxon>Bacteria</taxon>
        <taxon>Pseudomonadati</taxon>
        <taxon>Bacteroidota</taxon>
        <taxon>Flavobacteriia</taxon>
        <taxon>Flavobacteriales</taxon>
        <taxon>Flavobacteriaceae</taxon>
        <taxon>Urechidicola</taxon>
    </lineage>
</organism>
<evidence type="ECO:0000256" key="1">
    <source>
        <dbReference type="SAM" id="SignalP"/>
    </source>
</evidence>
<gene>
    <name evidence="4" type="ORF">RM519_00395</name>
</gene>
<sequence>MKNLYLVILLLSTILSHSQSAKKTINSKRVVKAPKIDGVLDDEAWQNTDVAKDFVMFRPESGTPETYKNRTEVKIVYDDEAIYFAAYMYDEDPENIPSQFASRDNFGTTDWLGIMINPNNDQINDTEFFIQVTGNQADAKATPQDEDFSWSAVWQSSTKVVEDGWIAEVKIPYSALRFSNKEVQTWGLNFHRRFANNRDQYTWNFIDRSVGNIGQYSGLLTGIENINPPTRLSFSPYASATYDSYDGEDTFDKSFGLDVKYGISESFTLDATLIPDFGQTGFDDVVLNLGPFEQQYQEQRPFFTEGVELFTKGDLFYTRRIGNLPINYFDEDSLGPNEELIENPDKVNMLNAVKVSGRTEGGLGIGFFNAITEKTEAKIKDLTTDEITKVVTEPIANYNVIVLDQQFNKNSYISLINTNVIRDGSVRDANATALMWDINDKKTSTI</sequence>
<proteinExistence type="predicted"/>
<feature type="chain" id="PRO_5045960899" evidence="1">
    <location>
        <begin position="22"/>
        <end position="446"/>
    </location>
</feature>
<keyword evidence="5" id="KW-1185">Reference proteome</keyword>
<evidence type="ECO:0000313" key="5">
    <source>
        <dbReference type="Proteomes" id="UP001252186"/>
    </source>
</evidence>
<dbReference type="Proteomes" id="UP001252186">
    <property type="component" value="Unassembled WGS sequence"/>
</dbReference>
<evidence type="ECO:0000313" key="4">
    <source>
        <dbReference type="EMBL" id="MDT0551690.1"/>
    </source>
</evidence>
<evidence type="ECO:0000259" key="3">
    <source>
        <dbReference type="Pfam" id="PF19313"/>
    </source>
</evidence>
<dbReference type="Gene3D" id="2.60.40.1190">
    <property type="match status" value="1"/>
</dbReference>
<name>A0ABU2Y0N6_9FLAO</name>
<feature type="signal peptide" evidence="1">
    <location>
        <begin position="1"/>
        <end position="21"/>
    </location>
</feature>
<reference evidence="4 5" key="1">
    <citation type="submission" date="2023-09" db="EMBL/GenBank/DDBJ databases">
        <authorList>
            <person name="Rey-Velasco X."/>
        </authorList>
    </citation>
    <scope>NUCLEOTIDE SEQUENCE [LARGE SCALE GENOMIC DNA]</scope>
    <source>
        <strain evidence="4 5">P050</strain>
    </source>
</reference>
<dbReference type="EMBL" id="JAVRHV010000001">
    <property type="protein sequence ID" value="MDT0551690.1"/>
    <property type="molecule type" value="Genomic_DNA"/>
</dbReference>
<dbReference type="Pfam" id="PF06452">
    <property type="entry name" value="CBM9_1"/>
    <property type="match status" value="1"/>
</dbReference>
<feature type="domain" description="DUF5916" evidence="3">
    <location>
        <begin position="228"/>
        <end position="444"/>
    </location>
</feature>
<comment type="caution">
    <text evidence="4">The sequence shown here is derived from an EMBL/GenBank/DDBJ whole genome shotgun (WGS) entry which is preliminary data.</text>
</comment>
<dbReference type="InterPro" id="IPR045670">
    <property type="entry name" value="DUF5916"/>
</dbReference>
<dbReference type="SUPFAM" id="SSF49344">
    <property type="entry name" value="CBD9-like"/>
    <property type="match status" value="1"/>
</dbReference>
<dbReference type="InterPro" id="IPR010502">
    <property type="entry name" value="Carb-bd_dom_fam9"/>
</dbReference>
<feature type="domain" description="Carbohydrate-binding" evidence="2">
    <location>
        <begin position="36"/>
        <end position="190"/>
    </location>
</feature>